<accession>A0A834X6X7</accession>
<comment type="caution">
    <text evidence="1">The sequence shown here is derived from an EMBL/GenBank/DDBJ whole genome shotgun (WGS) entry which is preliminary data.</text>
</comment>
<keyword evidence="2" id="KW-1185">Reference proteome</keyword>
<dbReference type="Proteomes" id="UP000634136">
    <property type="component" value="Unassembled WGS sequence"/>
</dbReference>
<evidence type="ECO:0000313" key="1">
    <source>
        <dbReference type="EMBL" id="KAF7838849.1"/>
    </source>
</evidence>
<gene>
    <name evidence="1" type="ORF">G2W53_007331</name>
</gene>
<organism evidence="1 2">
    <name type="scientific">Senna tora</name>
    <dbReference type="NCBI Taxonomy" id="362788"/>
    <lineage>
        <taxon>Eukaryota</taxon>
        <taxon>Viridiplantae</taxon>
        <taxon>Streptophyta</taxon>
        <taxon>Embryophyta</taxon>
        <taxon>Tracheophyta</taxon>
        <taxon>Spermatophyta</taxon>
        <taxon>Magnoliopsida</taxon>
        <taxon>eudicotyledons</taxon>
        <taxon>Gunneridae</taxon>
        <taxon>Pentapetalae</taxon>
        <taxon>rosids</taxon>
        <taxon>fabids</taxon>
        <taxon>Fabales</taxon>
        <taxon>Fabaceae</taxon>
        <taxon>Caesalpinioideae</taxon>
        <taxon>Cassia clade</taxon>
        <taxon>Senna</taxon>
    </lineage>
</organism>
<reference evidence="1" key="1">
    <citation type="submission" date="2020-09" db="EMBL/GenBank/DDBJ databases">
        <title>Genome-Enabled Discovery of Anthraquinone Biosynthesis in Senna tora.</title>
        <authorList>
            <person name="Kang S.-H."/>
            <person name="Pandey R.P."/>
            <person name="Lee C.-M."/>
            <person name="Sim J.-S."/>
            <person name="Jeong J.-T."/>
            <person name="Choi B.-S."/>
            <person name="Jung M."/>
            <person name="Ginzburg D."/>
            <person name="Zhao K."/>
            <person name="Won S.Y."/>
            <person name="Oh T.-J."/>
            <person name="Yu Y."/>
            <person name="Kim N.-H."/>
            <person name="Lee O.R."/>
            <person name="Lee T.-H."/>
            <person name="Bashyal P."/>
            <person name="Kim T.-S."/>
            <person name="Lee W.-H."/>
            <person name="Kawkins C."/>
            <person name="Kim C.-K."/>
            <person name="Kim J.S."/>
            <person name="Ahn B.O."/>
            <person name="Rhee S.Y."/>
            <person name="Sohng J.K."/>
        </authorList>
    </citation>
    <scope>NUCLEOTIDE SEQUENCE</scope>
    <source>
        <tissue evidence="1">Leaf</tissue>
    </source>
</reference>
<proteinExistence type="predicted"/>
<sequence>MGSCLGWNSIRVRVKLETLRERKRWDCRRWRQRGKNEEKK</sequence>
<protein>
    <submittedName>
        <fullName evidence="1">Uncharacterized protein</fullName>
    </submittedName>
</protein>
<evidence type="ECO:0000313" key="2">
    <source>
        <dbReference type="Proteomes" id="UP000634136"/>
    </source>
</evidence>
<name>A0A834X6X7_9FABA</name>
<dbReference type="AlphaFoldDB" id="A0A834X6X7"/>
<dbReference type="EMBL" id="JAAIUW010000003">
    <property type="protein sequence ID" value="KAF7838849.1"/>
    <property type="molecule type" value="Genomic_DNA"/>
</dbReference>